<keyword evidence="7" id="KW-1185">Reference proteome</keyword>
<feature type="compositionally biased region" description="Polar residues" evidence="4">
    <location>
        <begin position="782"/>
        <end position="792"/>
    </location>
</feature>
<protein>
    <submittedName>
        <fullName evidence="6">Plectin</fullName>
    </submittedName>
</protein>
<evidence type="ECO:0000256" key="1">
    <source>
        <dbReference type="ARBA" id="ARBA00007278"/>
    </source>
</evidence>
<dbReference type="FunFam" id="1.10.10.10:FF:000388">
    <property type="entry name" value="plectin isoform X1"/>
    <property type="match status" value="1"/>
</dbReference>
<keyword evidence="2" id="KW-0689">Ribosomal protein</keyword>
<evidence type="ECO:0000256" key="3">
    <source>
        <dbReference type="ARBA" id="ARBA00023274"/>
    </source>
</evidence>
<dbReference type="EMBL" id="VCAZ01000161">
    <property type="protein sequence ID" value="TTA40548.1"/>
    <property type="molecule type" value="Genomic_DNA"/>
</dbReference>
<evidence type="ECO:0000313" key="7">
    <source>
        <dbReference type="Proteomes" id="UP000319801"/>
    </source>
</evidence>
<dbReference type="Pfam" id="PF03501">
    <property type="entry name" value="S10_plectin"/>
    <property type="match status" value="1"/>
</dbReference>
<feature type="compositionally biased region" description="Basic and acidic residues" evidence="4">
    <location>
        <begin position="952"/>
        <end position="966"/>
    </location>
</feature>
<feature type="region of interest" description="Disordered" evidence="4">
    <location>
        <begin position="1242"/>
        <end position="1294"/>
    </location>
</feature>
<sequence length="1600" mass="174500">MVAGMLMPLDNLKAIYERLFRDGVMVAKKDKRPQTKHPEIPGVGNLQVIRAMGSLKSRGFVSETFAWQHFYWYLTNEGIVYLRDYLHLPPEIVPTPLQRVRRPAATLSIVQRAAHVQTIEGPTSYVPKPGKARAESQEALLERQGYRHKRMQTEDEVIPREKPSRFRGRPITDDYSKSRASGESRDQSIFSGAQSIDHSVKMNTQISHQLPAKSSSVTTLVQRMPKTDKGTIEMPLIKTTPKTMDLPDELAVTAETVDIYHASIITSKAAKPKEVGMKATVELLNTKTAKDNAMLPNAKEQMEQAMKVTKTKNTQEHLAKKQMPENTNTCMSTSSTSQPVELKPVSKAIHEITITKPLKDTHEFLSDEGQVGKLQRVPGIKNIQEHPVKKDIIKNTETCQELITSKSPKDVSLSSLTKMEKTLKLSKTQNVKENPAEEKIAKKTETPISKSSISTVLKPVEIKANSKTSQELPSNPAEVMLSLTTAVTPSKKQESETKIKQEHLFKDEIPKNANIGISTTTTSTIELKAKSEASQPITVSETAKDISVTPSKKQASKTKIKVEHLIRDEIPKIGDVGISTTSTVKLKAKSESSQPIIVGETAKNTPLTLSKNQASESNIKQELIINDEISKQADIDISTTTSAVELKAKSEASHPIVVSETTKVTSVTTSKKQASKTKIKQEQIVKDETPKNADIGISTTSTTVELKAKSEASQPIIVSETAMDNSVTPSKKQASKTKIKQEQIIKDEITENAEMGISTTTSTTVELKAKLEAFQPVISETNKDTSVTPTKKQASKTKIKQEHLIKDEIPKNSDKGFSTTSATVEQKAKSEASQPIIVSETAKNTSVTPKNQASEAKNKQELIIKDGLTENTDMDISTTSDLKLKGKSEASQPIIVSETGKDTSVASKKQASKTKIKQELIIKDELSKNADIVISENTSVTPSKKQASKTKNKQEHLIKDEMRKNSDIGISTTTSTTVELKANSEASQPIIVSGTAKVTPETLTSKKEVEKTATVTKTKNVEKNLAKDEMDKKTETLFSTTSISSFQPLELTSKVNQELVASDAPKDASIPPQSKNQEEKTLKVTKSKSSQEHLVKEKMPANKETVISILASNVQQTSEASLKEPTGNVEVASALPPAAPIESNIKKSKKSQKTFSVDDTKETQMVSKDIESIQVNALKEEKNISQKSSTNVNMTDSIILKHDTKLVPEISDAAANEHPKEVTVGEEIKVVQKAISKHEITTVHQMSPSIELLEESEAKDGQRNEPAAALKSSKRKKKKQSPADKQVSLSATEISSTKDILTAQIAVKTYPNQGSEPFAFGESPKISSEESSQTAAVQSEAPIHKGKVEPAQPSAEKIKREVLKEKTSSSQQLREAPTAEASAAASAQTGPYPKHGEPPSVTQHLAAPDTQSRGVKQKVLSVSKTVKKTVTAGPLSAEKQVLSEDEAAMRKKIVVVEEVIEVQQQIASPSAQGSQHAVPATEIPEDVLDYDVLEDLAKECAVFQSPVKEVSWDHSLDEPEPKTFPNFIEGLCPPPYSLIQPLPPNGKATREQADISKQQAQAVKIKKGRKKAADTEQTGASSLPHIPPVLLSSPSTQPAP</sequence>
<gene>
    <name evidence="6" type="ORF">Baya_14375</name>
</gene>
<feature type="compositionally biased region" description="Polar residues" evidence="4">
    <location>
        <begin position="722"/>
        <end position="732"/>
    </location>
</feature>
<comment type="caution">
    <text evidence="6">The sequence shown here is derived from an EMBL/GenBank/DDBJ whole genome shotgun (WGS) entry which is preliminary data.</text>
</comment>
<feature type="region of interest" description="Disordered" evidence="4">
    <location>
        <begin position="148"/>
        <end position="187"/>
    </location>
</feature>
<feature type="region of interest" description="Disordered" evidence="4">
    <location>
        <begin position="1057"/>
        <end position="1100"/>
    </location>
</feature>
<feature type="region of interest" description="Disordered" evidence="4">
    <location>
        <begin position="531"/>
        <end position="559"/>
    </location>
</feature>
<comment type="similarity">
    <text evidence="1">Belongs to the eukaryotic ribosomal protein eS10 family.</text>
</comment>
<proteinExistence type="inferred from homology"/>
<evidence type="ECO:0000256" key="4">
    <source>
        <dbReference type="SAM" id="MobiDB-lite"/>
    </source>
</evidence>
<feature type="compositionally biased region" description="Basic and acidic residues" evidence="4">
    <location>
        <begin position="148"/>
        <end position="186"/>
    </location>
</feature>
<dbReference type="InterPro" id="IPR037447">
    <property type="entry name" value="Ribosomal_eS10"/>
</dbReference>
<dbReference type="OrthoDB" id="5211809at2759"/>
<feature type="compositionally biased region" description="Polar residues" evidence="4">
    <location>
        <begin position="532"/>
        <end position="541"/>
    </location>
</feature>
<dbReference type="PANTHER" id="PTHR12146:SF25">
    <property type="entry name" value="PLECTIN_ES10 N-TERMINAL DOMAIN-CONTAINING PROTEIN"/>
    <property type="match status" value="1"/>
</dbReference>
<feature type="region of interest" description="Disordered" evidence="4">
    <location>
        <begin position="1538"/>
        <end position="1600"/>
    </location>
</feature>
<feature type="compositionally biased region" description="Basic and acidic residues" evidence="4">
    <location>
        <begin position="799"/>
        <end position="814"/>
    </location>
</feature>
<feature type="region of interest" description="Disordered" evidence="4">
    <location>
        <begin position="782"/>
        <end position="859"/>
    </location>
</feature>
<feature type="domain" description="Plectin/eS10 N-terminal" evidence="5">
    <location>
        <begin position="7"/>
        <end position="99"/>
    </location>
</feature>
<feature type="compositionally biased region" description="Low complexity" evidence="4">
    <location>
        <begin position="1375"/>
        <end position="1387"/>
    </location>
</feature>
<dbReference type="Proteomes" id="UP000319801">
    <property type="component" value="Unassembled WGS sequence"/>
</dbReference>
<feature type="compositionally biased region" description="Polar residues" evidence="4">
    <location>
        <begin position="1325"/>
        <end position="1337"/>
    </location>
</feature>
<evidence type="ECO:0000259" key="5">
    <source>
        <dbReference type="Pfam" id="PF03501"/>
    </source>
</evidence>
<feature type="region of interest" description="Disordered" evidence="4">
    <location>
        <begin position="720"/>
        <end position="740"/>
    </location>
</feature>
<accession>A0A556V8N8</accession>
<organism evidence="6 7">
    <name type="scientific">Bagarius yarrelli</name>
    <name type="common">Goonch</name>
    <name type="synonym">Bagrus yarrelli</name>
    <dbReference type="NCBI Taxonomy" id="175774"/>
    <lineage>
        <taxon>Eukaryota</taxon>
        <taxon>Metazoa</taxon>
        <taxon>Chordata</taxon>
        <taxon>Craniata</taxon>
        <taxon>Vertebrata</taxon>
        <taxon>Euteleostomi</taxon>
        <taxon>Actinopterygii</taxon>
        <taxon>Neopterygii</taxon>
        <taxon>Teleostei</taxon>
        <taxon>Ostariophysi</taxon>
        <taxon>Siluriformes</taxon>
        <taxon>Sisoridae</taxon>
        <taxon>Sisorinae</taxon>
        <taxon>Bagarius</taxon>
    </lineage>
</organism>
<dbReference type="GO" id="GO:0003735">
    <property type="term" value="F:structural constituent of ribosome"/>
    <property type="evidence" value="ECO:0007669"/>
    <property type="project" value="TreeGrafter"/>
</dbReference>
<dbReference type="InterPro" id="IPR005326">
    <property type="entry name" value="Plectin_eS10_N"/>
</dbReference>
<feature type="compositionally biased region" description="Basic and acidic residues" evidence="4">
    <location>
        <begin position="1356"/>
        <end position="1367"/>
    </location>
</feature>
<dbReference type="InterPro" id="IPR036388">
    <property type="entry name" value="WH-like_DNA-bd_sf"/>
</dbReference>
<feature type="region of interest" description="Disordered" evidence="4">
    <location>
        <begin position="937"/>
        <end position="970"/>
    </location>
</feature>
<dbReference type="GO" id="GO:0003723">
    <property type="term" value="F:RNA binding"/>
    <property type="evidence" value="ECO:0007669"/>
    <property type="project" value="TreeGrafter"/>
</dbReference>
<dbReference type="GO" id="GO:0022627">
    <property type="term" value="C:cytosolic small ribosomal subunit"/>
    <property type="evidence" value="ECO:0007669"/>
    <property type="project" value="TreeGrafter"/>
</dbReference>
<feature type="compositionally biased region" description="Polar residues" evidence="4">
    <location>
        <begin position="815"/>
        <end position="824"/>
    </location>
</feature>
<keyword evidence="3" id="KW-0687">Ribonucleoprotein</keyword>
<name>A0A556V8N8_BAGYA</name>
<evidence type="ECO:0000313" key="6">
    <source>
        <dbReference type="EMBL" id="TTA40548.1"/>
    </source>
</evidence>
<evidence type="ECO:0000256" key="2">
    <source>
        <dbReference type="ARBA" id="ARBA00022980"/>
    </source>
</evidence>
<feature type="region of interest" description="Disordered" evidence="4">
    <location>
        <begin position="1311"/>
        <end position="1419"/>
    </location>
</feature>
<dbReference type="PANTHER" id="PTHR12146">
    <property type="entry name" value="40S RIBOSOMAL PROTEIN S10"/>
    <property type="match status" value="1"/>
</dbReference>
<dbReference type="Gene3D" id="1.10.10.10">
    <property type="entry name" value="Winged helix-like DNA-binding domain superfamily/Winged helix DNA-binding domain"/>
    <property type="match status" value="1"/>
</dbReference>
<reference evidence="6 7" key="1">
    <citation type="journal article" date="2019" name="Genome Biol. Evol.">
        <title>Whole-Genome Sequencing of the Giant Devil Catfish, Bagarius yarrelli.</title>
        <authorList>
            <person name="Jiang W."/>
            <person name="Lv Y."/>
            <person name="Cheng L."/>
            <person name="Yang K."/>
            <person name="Chao B."/>
            <person name="Wang X."/>
            <person name="Li Y."/>
            <person name="Pan X."/>
            <person name="You X."/>
            <person name="Zhang Y."/>
            <person name="Yang J."/>
            <person name="Li J."/>
            <person name="Zhang X."/>
            <person name="Liu S."/>
            <person name="Sun C."/>
            <person name="Yang J."/>
            <person name="Shi Q."/>
        </authorList>
    </citation>
    <scope>NUCLEOTIDE SEQUENCE [LARGE SCALE GENOMIC DNA]</scope>
    <source>
        <strain evidence="6">JWS20170419001</strain>
        <tissue evidence="6">Muscle</tissue>
    </source>
</reference>
<feature type="compositionally biased region" description="Polar residues" evidence="4">
    <location>
        <begin position="841"/>
        <end position="855"/>
    </location>
</feature>
<feature type="compositionally biased region" description="Basic and acidic residues" evidence="4">
    <location>
        <begin position="1089"/>
        <end position="1100"/>
    </location>
</feature>